<dbReference type="Gene3D" id="3.60.10.10">
    <property type="entry name" value="Endonuclease/exonuclease/phosphatase"/>
    <property type="match status" value="1"/>
</dbReference>
<dbReference type="Pfam" id="PF03372">
    <property type="entry name" value="Exo_endo_phos"/>
    <property type="match status" value="1"/>
</dbReference>
<gene>
    <name evidence="2" type="ORF">SDC9_55497</name>
</gene>
<dbReference type="SUPFAM" id="SSF56219">
    <property type="entry name" value="DNase I-like"/>
    <property type="match status" value="1"/>
</dbReference>
<evidence type="ECO:0000313" key="2">
    <source>
        <dbReference type="EMBL" id="MPM09181.1"/>
    </source>
</evidence>
<comment type="caution">
    <text evidence="2">The sequence shown here is derived from an EMBL/GenBank/DDBJ whole genome shotgun (WGS) entry which is preliminary data.</text>
</comment>
<feature type="domain" description="Endonuclease/exonuclease/phosphatase" evidence="1">
    <location>
        <begin position="28"/>
        <end position="271"/>
    </location>
</feature>
<reference evidence="2" key="1">
    <citation type="submission" date="2019-08" db="EMBL/GenBank/DDBJ databases">
        <authorList>
            <person name="Kucharzyk K."/>
            <person name="Murdoch R.W."/>
            <person name="Higgins S."/>
            <person name="Loffler F."/>
        </authorList>
    </citation>
    <scope>NUCLEOTIDE SEQUENCE</scope>
</reference>
<accession>A0A644WZZ2</accession>
<dbReference type="InterPro" id="IPR005135">
    <property type="entry name" value="Endo/exonuclease/phosphatase"/>
</dbReference>
<evidence type="ECO:0000259" key="1">
    <source>
        <dbReference type="Pfam" id="PF03372"/>
    </source>
</evidence>
<name>A0A644WZZ2_9ZZZZ</name>
<dbReference type="EMBL" id="VSSQ01001539">
    <property type="protein sequence ID" value="MPM09181.1"/>
    <property type="molecule type" value="Genomic_DNA"/>
</dbReference>
<dbReference type="InterPro" id="IPR036691">
    <property type="entry name" value="Endo/exonu/phosph_ase_sf"/>
</dbReference>
<protein>
    <recommendedName>
        <fullName evidence="1">Endonuclease/exonuclease/phosphatase domain-containing protein</fullName>
    </recommendedName>
</protein>
<sequence length="426" mass="47416">MRKLFILLSFSFCLLSFAKAQTDTLTVMQYNLLNYNNYTSYCTASNNNVSNKDTYIKAIVDYVLPDIFTVCEMNQQQTSIDRLLTNVMNTSGRTNYAKGPRTNYSSSDMVNMVYYNTDKLVYSTYTAYPTDIRDINSYTFYYKDPNLAVTHDTAWITCIIMHLKAGSTTTDADERAAEVTILMNQLNAINKAGNYLVMGDFNTYSSSEDCYQLLVDYPNNNVKFYDPISKPGDWNNNCSFAAYHTQSTRSSSNDCMASGGLDDRFDHILASLDIISGGKNVKYISGTYKALGNDGNHCNDSINQGTNTSVPSSVLNALYGNSDHLPVIMKLQIDVANGIDDAVKVPFDFYIPSNSAEDNAVLVSHCNGNFNIEVMNVTGSLVYHFQTDATTGYNTINLAVVPKTASIAFFRITSPDGNVKVYRTLR</sequence>
<dbReference type="AlphaFoldDB" id="A0A644WZZ2"/>
<organism evidence="2">
    <name type="scientific">bioreactor metagenome</name>
    <dbReference type="NCBI Taxonomy" id="1076179"/>
    <lineage>
        <taxon>unclassified sequences</taxon>
        <taxon>metagenomes</taxon>
        <taxon>ecological metagenomes</taxon>
    </lineage>
</organism>
<dbReference type="GO" id="GO:0003824">
    <property type="term" value="F:catalytic activity"/>
    <property type="evidence" value="ECO:0007669"/>
    <property type="project" value="InterPro"/>
</dbReference>
<proteinExistence type="predicted"/>